<accession>A5EV37</accession>
<keyword evidence="4" id="KW-1185">Reference proteome</keyword>
<dbReference type="InterPro" id="IPR011642">
    <property type="entry name" value="Gate_dom"/>
</dbReference>
<dbReference type="STRING" id="246195.DNO_0696"/>
<sequence length="152" mass="16258">MAEQKKMVTDVFVEGVRKGWNIAVNSMLPNVLMAFVLIYILNLTGILTLLGKVFAPLMTIFGLPGEAMMVLLASWLSMGGGVGVASSLFAAGTLSLNDIAILAPAMYLMGSQIQYIGRLLGVVGVESRHYVVMILISIINAFLSMAVMALFV</sequence>
<evidence type="ECO:0000256" key="1">
    <source>
        <dbReference type="SAM" id="Phobius"/>
    </source>
</evidence>
<dbReference type="NCBIfam" id="NF007811">
    <property type="entry name" value="PRK10519.1"/>
    <property type="match status" value="1"/>
</dbReference>
<feature type="transmembrane region" description="Helical" evidence="1">
    <location>
        <begin position="130"/>
        <end position="151"/>
    </location>
</feature>
<feature type="domain" description="Nucleoside transporter/FeoB GTPase Gate" evidence="2">
    <location>
        <begin position="26"/>
        <end position="121"/>
    </location>
</feature>
<feature type="transmembrane region" description="Helical" evidence="1">
    <location>
        <begin position="88"/>
        <end position="109"/>
    </location>
</feature>
<dbReference type="OrthoDB" id="5339503at2"/>
<keyword evidence="1" id="KW-1133">Transmembrane helix</keyword>
<keyword evidence="1" id="KW-0472">Membrane</keyword>
<evidence type="ECO:0000313" key="4">
    <source>
        <dbReference type="Proteomes" id="UP000000248"/>
    </source>
</evidence>
<protein>
    <submittedName>
        <fullName evidence="3">Conserved hypothetical membrane protein</fullName>
    </submittedName>
</protein>
<dbReference type="GO" id="GO:0005886">
    <property type="term" value="C:plasma membrane"/>
    <property type="evidence" value="ECO:0007669"/>
    <property type="project" value="TreeGrafter"/>
</dbReference>
<dbReference type="PANTHER" id="PTHR35793">
    <property type="entry name" value="INNER MEMBRANE PROTEIN YJIG"/>
    <property type="match status" value="1"/>
</dbReference>
<gene>
    <name evidence="3" type="ordered locus">DNO_0696</name>
</gene>
<evidence type="ECO:0000259" key="2">
    <source>
        <dbReference type="Pfam" id="PF07670"/>
    </source>
</evidence>
<reference evidence="3 4" key="1">
    <citation type="journal article" date="2007" name="Nat. Biotechnol.">
        <title>Genome sequence and identification of candidate vaccine antigens from the animal pathogen Dichelobacter nodosus.</title>
        <authorList>
            <person name="Myers G.S."/>
            <person name="Parker D."/>
            <person name="Al-Hasani K."/>
            <person name="Kennan R.M."/>
            <person name="Seemann T."/>
            <person name="Ren Q."/>
            <person name="Badger J.H."/>
            <person name="Selengut J.D."/>
            <person name="Deboy R.T."/>
            <person name="Tettelin H."/>
            <person name="Boyce J.D."/>
            <person name="McCarl V.P."/>
            <person name="Han X."/>
            <person name="Nelson W.C."/>
            <person name="Madupu R."/>
            <person name="Mohamoud Y."/>
            <person name="Holley T."/>
            <person name="Fedorova N."/>
            <person name="Khouri H."/>
            <person name="Bottomley S.P."/>
            <person name="Whittington R.J."/>
            <person name="Adler B."/>
            <person name="Songer J.G."/>
            <person name="Rood J.I."/>
            <person name="Paulsen I.T."/>
        </authorList>
    </citation>
    <scope>NUCLEOTIDE SEQUENCE [LARGE SCALE GENOMIC DNA]</scope>
    <source>
        <strain evidence="3 4">VCS1703A</strain>
    </source>
</reference>
<dbReference type="PANTHER" id="PTHR35793:SF2">
    <property type="entry name" value="INNER MEMBRANE PROTEIN YJIG"/>
    <property type="match status" value="1"/>
</dbReference>
<dbReference type="Proteomes" id="UP000000248">
    <property type="component" value="Chromosome"/>
</dbReference>
<dbReference type="eggNOG" id="COG0700">
    <property type="taxonomic scope" value="Bacteria"/>
</dbReference>
<dbReference type="KEGG" id="dno:DNO_0696"/>
<dbReference type="RefSeq" id="WP_012031029.1">
    <property type="nucleotide sequence ID" value="NC_009446.1"/>
</dbReference>
<dbReference type="Pfam" id="PF07670">
    <property type="entry name" value="Gate"/>
    <property type="match status" value="1"/>
</dbReference>
<dbReference type="EMBL" id="CP000513">
    <property type="protein sequence ID" value="ABQ13453.1"/>
    <property type="molecule type" value="Genomic_DNA"/>
</dbReference>
<evidence type="ECO:0000313" key="3">
    <source>
        <dbReference type="EMBL" id="ABQ13453.1"/>
    </source>
</evidence>
<organism evidence="3 4">
    <name type="scientific">Dichelobacter nodosus (strain VCS1703A)</name>
    <dbReference type="NCBI Taxonomy" id="246195"/>
    <lineage>
        <taxon>Bacteria</taxon>
        <taxon>Pseudomonadati</taxon>
        <taxon>Pseudomonadota</taxon>
        <taxon>Gammaproteobacteria</taxon>
        <taxon>Cardiobacteriales</taxon>
        <taxon>Cardiobacteriaceae</taxon>
        <taxon>Dichelobacter</taxon>
    </lineage>
</organism>
<feature type="transmembrane region" description="Helical" evidence="1">
    <location>
        <begin position="53"/>
        <end position="76"/>
    </location>
</feature>
<dbReference type="HOGENOM" id="CLU_120911_0_0_6"/>
<feature type="transmembrane region" description="Helical" evidence="1">
    <location>
        <begin position="20"/>
        <end position="41"/>
    </location>
</feature>
<dbReference type="AlphaFoldDB" id="A5EV37"/>
<keyword evidence="1" id="KW-0812">Transmembrane</keyword>
<name>A5EV37_DICNV</name>
<proteinExistence type="predicted"/>
<dbReference type="InterPro" id="IPR052549">
    <property type="entry name" value="SpmB"/>
</dbReference>